<sequence length="78" mass="8909">MAQGKILRDLVVLDRYIAEKEAELRRCESGALATAAATAMDGADDRMAERRAIQRSLDVLRIRRQELFSRDLFARDRS</sequence>
<proteinExistence type="predicted"/>
<gene>
    <name evidence="1" type="ORF">C7419_10393</name>
</gene>
<accession>A0A316F977</accession>
<dbReference type="Proteomes" id="UP000245754">
    <property type="component" value="Unassembled WGS sequence"/>
</dbReference>
<evidence type="ECO:0000313" key="1">
    <source>
        <dbReference type="EMBL" id="PWK33774.1"/>
    </source>
</evidence>
<reference evidence="1 2" key="1">
    <citation type="submission" date="2018-05" db="EMBL/GenBank/DDBJ databases">
        <title>Genomic Encyclopedia of Type Strains, Phase IV (KMG-V): Genome sequencing to study the core and pangenomes of soil and plant-associated prokaryotes.</title>
        <authorList>
            <person name="Whitman W."/>
        </authorList>
    </citation>
    <scope>NUCLEOTIDE SEQUENCE [LARGE SCALE GENOMIC DNA]</scope>
    <source>
        <strain evidence="1 2">SLV-132</strain>
    </source>
</reference>
<dbReference type="EMBL" id="QGGT01000003">
    <property type="protein sequence ID" value="PWK33774.1"/>
    <property type="molecule type" value="Genomic_DNA"/>
</dbReference>
<dbReference type="AlphaFoldDB" id="A0A316F977"/>
<name>A0A316F977_9BURK</name>
<organism evidence="1 2">
    <name type="scientific">Cupriavidus plantarum</name>
    <dbReference type="NCBI Taxonomy" id="942865"/>
    <lineage>
        <taxon>Bacteria</taxon>
        <taxon>Pseudomonadati</taxon>
        <taxon>Pseudomonadota</taxon>
        <taxon>Betaproteobacteria</taxon>
        <taxon>Burkholderiales</taxon>
        <taxon>Burkholderiaceae</taxon>
        <taxon>Cupriavidus</taxon>
    </lineage>
</organism>
<protein>
    <submittedName>
        <fullName evidence="1">Uncharacterized protein</fullName>
    </submittedName>
</protein>
<evidence type="ECO:0000313" key="2">
    <source>
        <dbReference type="Proteomes" id="UP000245754"/>
    </source>
</evidence>
<keyword evidence="2" id="KW-1185">Reference proteome</keyword>
<comment type="caution">
    <text evidence="1">The sequence shown here is derived from an EMBL/GenBank/DDBJ whole genome shotgun (WGS) entry which is preliminary data.</text>
</comment>
<dbReference type="RefSeq" id="WP_109583874.1">
    <property type="nucleotide sequence ID" value="NZ_QGGT01000003.1"/>
</dbReference>